<proteinExistence type="inferred from homology"/>
<dbReference type="Pfam" id="PF06762">
    <property type="entry name" value="LMF1"/>
    <property type="match status" value="1"/>
</dbReference>
<dbReference type="PANTHER" id="PTHR14463">
    <property type="entry name" value="LIPASE MATURATION FACTOR"/>
    <property type="match status" value="1"/>
</dbReference>
<dbReference type="PANTHER" id="PTHR14463:SF10">
    <property type="entry name" value="LIPASE MATURATION FACTOR 1"/>
    <property type="match status" value="1"/>
</dbReference>
<evidence type="ECO:0000256" key="3">
    <source>
        <dbReference type="ARBA" id="ARBA00022692"/>
    </source>
</evidence>
<evidence type="ECO:0000313" key="10">
    <source>
        <dbReference type="EMBL" id="MDQ0895123.1"/>
    </source>
</evidence>
<evidence type="ECO:0008006" key="12">
    <source>
        <dbReference type="Google" id="ProtNLM"/>
    </source>
</evidence>
<evidence type="ECO:0000256" key="4">
    <source>
        <dbReference type="ARBA" id="ARBA00022824"/>
    </source>
</evidence>
<evidence type="ECO:0000259" key="9">
    <source>
        <dbReference type="Pfam" id="PF25179"/>
    </source>
</evidence>
<keyword evidence="3 7" id="KW-0812">Transmembrane</keyword>
<dbReference type="InterPro" id="IPR057434">
    <property type="entry name" value="LMF1/2_N"/>
</dbReference>
<comment type="similarity">
    <text evidence="2">Belongs to the lipase maturation factor family.</text>
</comment>
<evidence type="ECO:0000256" key="2">
    <source>
        <dbReference type="ARBA" id="ARBA00005512"/>
    </source>
</evidence>
<feature type="transmembrane region" description="Helical" evidence="7">
    <location>
        <begin position="152"/>
        <end position="173"/>
    </location>
</feature>
<comment type="caution">
    <text evidence="10">The sequence shown here is derived from an EMBL/GenBank/DDBJ whole genome shotgun (WGS) entry which is preliminary data.</text>
</comment>
<feature type="transmembrane region" description="Helical" evidence="7">
    <location>
        <begin position="102"/>
        <end position="121"/>
    </location>
</feature>
<feature type="transmembrane region" description="Helical" evidence="7">
    <location>
        <begin position="20"/>
        <end position="37"/>
    </location>
</feature>
<evidence type="ECO:0000256" key="7">
    <source>
        <dbReference type="SAM" id="Phobius"/>
    </source>
</evidence>
<feature type="transmembrane region" description="Helical" evidence="7">
    <location>
        <begin position="297"/>
        <end position="315"/>
    </location>
</feature>
<feature type="domain" description="Lipase maturation factor 1/2 N-terminal" evidence="8">
    <location>
        <begin position="126"/>
        <end position="278"/>
    </location>
</feature>
<evidence type="ECO:0000313" key="11">
    <source>
        <dbReference type="Proteomes" id="UP001239083"/>
    </source>
</evidence>
<feature type="transmembrane region" description="Helical" evidence="7">
    <location>
        <begin position="77"/>
        <end position="96"/>
    </location>
</feature>
<feature type="domain" description="Lipase maturation factor 1/2 C-terminal" evidence="9">
    <location>
        <begin position="337"/>
        <end position="476"/>
    </location>
</feature>
<feature type="transmembrane region" description="Helical" evidence="7">
    <location>
        <begin position="228"/>
        <end position="253"/>
    </location>
</feature>
<evidence type="ECO:0000259" key="8">
    <source>
        <dbReference type="Pfam" id="PF06762"/>
    </source>
</evidence>
<dbReference type="Pfam" id="PF25179">
    <property type="entry name" value="LMF1_C"/>
    <property type="match status" value="1"/>
</dbReference>
<sequence length="481" mass="54443">MGVDWTGWFDAHDYEIARQVLQRGVAALAFVAFLSTLNQFRPLLGEHGLLPVPELLRLARRLRGPSLFRWGYSDRRLVAVAVAGLVFAASVVIGLPQLGPPWVPLLVFLALWVLYLSIVNVGQTFYGFGWEMLLCEALFTVAFLGSNDQPPPLAVIVAIWWLVFRLEFGAGMIKIRGGSEWRDLTALTYHHETQPMPNPLSRQAHLLPRWFHKGEVLGNHFAQLIVPFLLFVPGPVGSAAATVVILTQLWLIVTGNFAWLNWITVVLAASAITDPAWHWLIPAIPANLGTDASTTPLWWFAIVAAVTVLLLVLSVRPVQNLFSRRQLMNASFNRWMLVNAYGAFGTVTKRRIEIVVEGTLAETPGEGAEWREYGFKGKPGDVRAVPRQWAPYHLRLDWLMWFLPLGRMWEPWFEAFLLRLLEADAPTLRLLRSDPFGGSPPRWVRARAYRYRFATRAEYRETGERWVRTLQGDVIPPTGLR</sequence>
<name>A0ABU0RAL7_9MICO</name>
<keyword evidence="5 7" id="KW-1133">Transmembrane helix</keyword>
<gene>
    <name evidence="10" type="ORF">QFZ26_002678</name>
</gene>
<evidence type="ECO:0000256" key="1">
    <source>
        <dbReference type="ARBA" id="ARBA00004477"/>
    </source>
</evidence>
<dbReference type="InterPro" id="IPR057433">
    <property type="entry name" value="LMF1/2_C"/>
</dbReference>
<comment type="subcellular location">
    <subcellularLocation>
        <location evidence="1">Endoplasmic reticulum membrane</location>
        <topology evidence="1">Multi-pass membrane protein</topology>
    </subcellularLocation>
</comment>
<dbReference type="Proteomes" id="UP001239083">
    <property type="component" value="Unassembled WGS sequence"/>
</dbReference>
<dbReference type="EMBL" id="JAUSYY010000001">
    <property type="protein sequence ID" value="MDQ0895123.1"/>
    <property type="molecule type" value="Genomic_DNA"/>
</dbReference>
<keyword evidence="4" id="KW-0256">Endoplasmic reticulum</keyword>
<dbReference type="InterPro" id="IPR009613">
    <property type="entry name" value="LMF"/>
</dbReference>
<evidence type="ECO:0000256" key="6">
    <source>
        <dbReference type="ARBA" id="ARBA00023136"/>
    </source>
</evidence>
<organism evidence="10 11">
    <name type="scientific">Agromyces ramosus</name>
    <dbReference type="NCBI Taxonomy" id="33879"/>
    <lineage>
        <taxon>Bacteria</taxon>
        <taxon>Bacillati</taxon>
        <taxon>Actinomycetota</taxon>
        <taxon>Actinomycetes</taxon>
        <taxon>Micrococcales</taxon>
        <taxon>Microbacteriaceae</taxon>
        <taxon>Agromyces</taxon>
    </lineage>
</organism>
<accession>A0ABU0RAL7</accession>
<protein>
    <recommendedName>
        <fullName evidence="12">Lipase maturation factor</fullName>
    </recommendedName>
</protein>
<reference evidence="10 11" key="1">
    <citation type="submission" date="2023-07" db="EMBL/GenBank/DDBJ databases">
        <title>Comparative genomics of wheat-associated soil bacteria to identify genetic determinants of phenazine resistance.</title>
        <authorList>
            <person name="Mouncey N."/>
        </authorList>
    </citation>
    <scope>NUCLEOTIDE SEQUENCE [LARGE SCALE GENOMIC DNA]</scope>
    <source>
        <strain evidence="10 11">V3I3</strain>
    </source>
</reference>
<keyword evidence="6 7" id="KW-0472">Membrane</keyword>
<evidence type="ECO:0000256" key="5">
    <source>
        <dbReference type="ARBA" id="ARBA00022989"/>
    </source>
</evidence>
<keyword evidence="11" id="KW-1185">Reference proteome</keyword>